<organism evidence="2 3">
    <name type="scientific">Dentiscutata erythropus</name>
    <dbReference type="NCBI Taxonomy" id="1348616"/>
    <lineage>
        <taxon>Eukaryota</taxon>
        <taxon>Fungi</taxon>
        <taxon>Fungi incertae sedis</taxon>
        <taxon>Mucoromycota</taxon>
        <taxon>Glomeromycotina</taxon>
        <taxon>Glomeromycetes</taxon>
        <taxon>Diversisporales</taxon>
        <taxon>Gigasporaceae</taxon>
        <taxon>Dentiscutata</taxon>
    </lineage>
</organism>
<sequence>MREEAIEAISSTKKTQLQDPLAKKKGKEREELEGFSSIEAKRKKEDQGLIGKEERKPKVNRALVQRTSGNTVKSAKHSSQPLIALKGTKDTLNNHSGSQKGKERELLGEGPERRL</sequence>
<dbReference type="Proteomes" id="UP000789405">
    <property type="component" value="Unassembled WGS sequence"/>
</dbReference>
<dbReference type="EMBL" id="CAJVPY010000847">
    <property type="protein sequence ID" value="CAG8495087.1"/>
    <property type="molecule type" value="Genomic_DNA"/>
</dbReference>
<evidence type="ECO:0000313" key="3">
    <source>
        <dbReference type="Proteomes" id="UP000789405"/>
    </source>
</evidence>
<feature type="non-terminal residue" evidence="2">
    <location>
        <position position="1"/>
    </location>
</feature>
<protein>
    <submittedName>
        <fullName evidence="2">13538_t:CDS:1</fullName>
    </submittedName>
</protein>
<keyword evidence="3" id="KW-1185">Reference proteome</keyword>
<gene>
    <name evidence="2" type="ORF">DERYTH_LOCUS2610</name>
</gene>
<feature type="compositionally biased region" description="Polar residues" evidence="1">
    <location>
        <begin position="9"/>
        <end position="18"/>
    </location>
</feature>
<feature type="compositionally biased region" description="Polar residues" evidence="1">
    <location>
        <begin position="65"/>
        <end position="81"/>
    </location>
</feature>
<reference evidence="2" key="1">
    <citation type="submission" date="2021-06" db="EMBL/GenBank/DDBJ databases">
        <authorList>
            <person name="Kallberg Y."/>
            <person name="Tangrot J."/>
            <person name="Rosling A."/>
        </authorList>
    </citation>
    <scope>NUCLEOTIDE SEQUENCE</scope>
    <source>
        <strain evidence="2">MA453B</strain>
    </source>
</reference>
<name>A0A9N8WTX9_9GLOM</name>
<dbReference type="AlphaFoldDB" id="A0A9N8WTX9"/>
<proteinExistence type="predicted"/>
<feature type="compositionally biased region" description="Basic and acidic residues" evidence="1">
    <location>
        <begin position="100"/>
        <end position="115"/>
    </location>
</feature>
<evidence type="ECO:0000256" key="1">
    <source>
        <dbReference type="SAM" id="MobiDB-lite"/>
    </source>
</evidence>
<evidence type="ECO:0000313" key="2">
    <source>
        <dbReference type="EMBL" id="CAG8495087.1"/>
    </source>
</evidence>
<feature type="region of interest" description="Disordered" evidence="1">
    <location>
        <begin position="1"/>
        <end position="115"/>
    </location>
</feature>
<accession>A0A9N8WTX9</accession>
<feature type="compositionally biased region" description="Basic and acidic residues" evidence="1">
    <location>
        <begin position="39"/>
        <end position="57"/>
    </location>
</feature>
<comment type="caution">
    <text evidence="2">The sequence shown here is derived from an EMBL/GenBank/DDBJ whole genome shotgun (WGS) entry which is preliminary data.</text>
</comment>
<feature type="compositionally biased region" description="Polar residues" evidence="1">
    <location>
        <begin position="90"/>
        <end position="99"/>
    </location>
</feature>